<gene>
    <name evidence="1" type="ORF">LCGC14_1955470</name>
</gene>
<comment type="caution">
    <text evidence="1">The sequence shown here is derived from an EMBL/GenBank/DDBJ whole genome shotgun (WGS) entry which is preliminary data.</text>
</comment>
<dbReference type="AlphaFoldDB" id="A0A0F9FG62"/>
<sequence>LLLDVTAPNAPEDADIELFTSAASLSAIGDQLLQAVIVGMESIQRGLEEDTS</sequence>
<accession>A0A0F9FG62</accession>
<feature type="non-terminal residue" evidence="1">
    <location>
        <position position="1"/>
    </location>
</feature>
<dbReference type="EMBL" id="LAZR01021426">
    <property type="protein sequence ID" value="KKL85369.1"/>
    <property type="molecule type" value="Genomic_DNA"/>
</dbReference>
<proteinExistence type="predicted"/>
<evidence type="ECO:0000313" key="1">
    <source>
        <dbReference type="EMBL" id="KKL85369.1"/>
    </source>
</evidence>
<organism evidence="1">
    <name type="scientific">marine sediment metagenome</name>
    <dbReference type="NCBI Taxonomy" id="412755"/>
    <lineage>
        <taxon>unclassified sequences</taxon>
        <taxon>metagenomes</taxon>
        <taxon>ecological metagenomes</taxon>
    </lineage>
</organism>
<protein>
    <submittedName>
        <fullName evidence="1">Uncharacterized protein</fullName>
    </submittedName>
</protein>
<name>A0A0F9FG62_9ZZZZ</name>
<reference evidence="1" key="1">
    <citation type="journal article" date="2015" name="Nature">
        <title>Complex archaea that bridge the gap between prokaryotes and eukaryotes.</title>
        <authorList>
            <person name="Spang A."/>
            <person name="Saw J.H."/>
            <person name="Jorgensen S.L."/>
            <person name="Zaremba-Niedzwiedzka K."/>
            <person name="Martijn J."/>
            <person name="Lind A.E."/>
            <person name="van Eijk R."/>
            <person name="Schleper C."/>
            <person name="Guy L."/>
            <person name="Ettema T.J."/>
        </authorList>
    </citation>
    <scope>NUCLEOTIDE SEQUENCE</scope>
</reference>